<dbReference type="InterPro" id="IPR005829">
    <property type="entry name" value="Sugar_transporter_CS"/>
</dbReference>
<dbReference type="InterPro" id="IPR005828">
    <property type="entry name" value="MFS_sugar_transport-like"/>
</dbReference>
<dbReference type="Pfam" id="PF00083">
    <property type="entry name" value="Sugar_tr"/>
    <property type="match status" value="1"/>
</dbReference>
<dbReference type="Proteomes" id="UP000838878">
    <property type="component" value="Chromosome 12"/>
</dbReference>
<dbReference type="GO" id="GO:0022857">
    <property type="term" value="F:transmembrane transporter activity"/>
    <property type="evidence" value="ECO:0007669"/>
    <property type="project" value="InterPro"/>
</dbReference>
<dbReference type="InterPro" id="IPR036259">
    <property type="entry name" value="MFS_trans_sf"/>
</dbReference>
<sequence length="306" mass="33949">MDYRCDVGEGGNLSWNACPCDQPQWDRSVFSETMQTKFGLFCESIWLISFSQSMLYVGMYGRLSMFSTSCLILSISGCLVILMPNVTSLIFMRTIEGIGTGGAMVTSYVLCIEYTGLKYREIITALFHIPINISHTLLPGLSYLLRNCDDLQLALSVPVILYVAIPWLIMESPKWLMDIGKIDKSVIVMEKFSKLVSFACVCNSLFSMSFMIVLLYTVELFPTSIRNSVLGILSVLSRLGQISAPLINALSENIAGAIFGVLALSGTIFCYLLPETKDTELPSSLDDTKTLTRRKTHLEPDITNTS</sequence>
<evidence type="ECO:0000313" key="6">
    <source>
        <dbReference type="EMBL" id="CAH0717480.1"/>
    </source>
</evidence>
<dbReference type="AlphaFoldDB" id="A0A8J9Y8R1"/>
<evidence type="ECO:0000256" key="5">
    <source>
        <dbReference type="SAM" id="Phobius"/>
    </source>
</evidence>
<dbReference type="SUPFAM" id="SSF103473">
    <property type="entry name" value="MFS general substrate transporter"/>
    <property type="match status" value="2"/>
</dbReference>
<protein>
    <submittedName>
        <fullName evidence="6">Uncharacterized protein</fullName>
    </submittedName>
</protein>
<dbReference type="EMBL" id="OV170232">
    <property type="protein sequence ID" value="CAH0717480.1"/>
    <property type="molecule type" value="Genomic_DNA"/>
</dbReference>
<name>A0A8J9Y8R1_9NEOP</name>
<feature type="non-terminal residue" evidence="6">
    <location>
        <position position="306"/>
    </location>
</feature>
<evidence type="ECO:0000256" key="1">
    <source>
        <dbReference type="ARBA" id="ARBA00004141"/>
    </source>
</evidence>
<feature type="transmembrane region" description="Helical" evidence="5">
    <location>
        <begin position="195"/>
        <end position="216"/>
    </location>
</feature>
<keyword evidence="4 5" id="KW-0472">Membrane</keyword>
<feature type="transmembrane region" description="Helical" evidence="5">
    <location>
        <begin position="65"/>
        <end position="84"/>
    </location>
</feature>
<evidence type="ECO:0000256" key="2">
    <source>
        <dbReference type="ARBA" id="ARBA00022692"/>
    </source>
</evidence>
<reference evidence="6" key="1">
    <citation type="submission" date="2021-12" db="EMBL/GenBank/DDBJ databases">
        <authorList>
            <person name="Martin H S."/>
        </authorList>
    </citation>
    <scope>NUCLEOTIDE SEQUENCE</scope>
</reference>
<dbReference type="OrthoDB" id="5296287at2759"/>
<evidence type="ECO:0000313" key="7">
    <source>
        <dbReference type="Proteomes" id="UP000838878"/>
    </source>
</evidence>
<dbReference type="PANTHER" id="PTHR24064">
    <property type="entry name" value="SOLUTE CARRIER FAMILY 22 MEMBER"/>
    <property type="match status" value="1"/>
</dbReference>
<keyword evidence="2 5" id="KW-0812">Transmembrane</keyword>
<feature type="transmembrane region" description="Helical" evidence="5">
    <location>
        <begin position="122"/>
        <end position="145"/>
    </location>
</feature>
<keyword evidence="7" id="KW-1185">Reference proteome</keyword>
<comment type="subcellular location">
    <subcellularLocation>
        <location evidence="1">Membrane</location>
        <topology evidence="1">Multi-pass membrane protein</topology>
    </subcellularLocation>
</comment>
<feature type="transmembrane region" description="Helical" evidence="5">
    <location>
        <begin position="90"/>
        <end position="110"/>
    </location>
</feature>
<organism evidence="6 7">
    <name type="scientific">Brenthis ino</name>
    <name type="common">lesser marbled fritillary</name>
    <dbReference type="NCBI Taxonomy" id="405034"/>
    <lineage>
        <taxon>Eukaryota</taxon>
        <taxon>Metazoa</taxon>
        <taxon>Ecdysozoa</taxon>
        <taxon>Arthropoda</taxon>
        <taxon>Hexapoda</taxon>
        <taxon>Insecta</taxon>
        <taxon>Pterygota</taxon>
        <taxon>Neoptera</taxon>
        <taxon>Endopterygota</taxon>
        <taxon>Lepidoptera</taxon>
        <taxon>Glossata</taxon>
        <taxon>Ditrysia</taxon>
        <taxon>Papilionoidea</taxon>
        <taxon>Nymphalidae</taxon>
        <taxon>Heliconiinae</taxon>
        <taxon>Argynnini</taxon>
        <taxon>Brenthis</taxon>
    </lineage>
</organism>
<evidence type="ECO:0000256" key="3">
    <source>
        <dbReference type="ARBA" id="ARBA00022989"/>
    </source>
</evidence>
<dbReference type="Gene3D" id="1.20.1250.20">
    <property type="entry name" value="MFS general substrate transporter like domains"/>
    <property type="match status" value="2"/>
</dbReference>
<evidence type="ECO:0000256" key="4">
    <source>
        <dbReference type="ARBA" id="ARBA00023136"/>
    </source>
</evidence>
<accession>A0A8J9Y8R1</accession>
<proteinExistence type="predicted"/>
<dbReference type="PROSITE" id="PS00217">
    <property type="entry name" value="SUGAR_TRANSPORT_2"/>
    <property type="match status" value="1"/>
</dbReference>
<dbReference type="GO" id="GO:0016020">
    <property type="term" value="C:membrane"/>
    <property type="evidence" value="ECO:0007669"/>
    <property type="project" value="UniProtKB-SubCell"/>
</dbReference>
<keyword evidence="3 5" id="KW-1133">Transmembrane helix</keyword>
<gene>
    <name evidence="6" type="ORF">BINO364_LOCUS4081</name>
</gene>
<feature type="transmembrane region" description="Helical" evidence="5">
    <location>
        <begin position="151"/>
        <end position="169"/>
    </location>
</feature>